<gene>
    <name evidence="4" type="primary">LOC112293596</name>
    <name evidence="3" type="ORF">PHYPA_020306</name>
</gene>
<name>A0A2K1J6P9_PHYPA</name>
<dbReference type="RefSeq" id="XP_024398990.1">
    <property type="nucleotide sequence ID" value="XM_024543222.2"/>
</dbReference>
<sequence length="413" mass="46340">MEEGHVMPGVSAARAERLLVLCATAIQNQNAPVVQQAVQALQSISSIDGEPNERVTAYFLRALSIRAGGLLQGQLDEDPTGHLDHPHQVQWGDRRLGFNELTNLVDMTPYYRFGYMAANGAILEALEGVDRVHIIDFSTSHCMQWPTLIDALADRMGGPPHVRLTVASGSLPTPPRLQPTYEEVGHRLALWAGEKKVPFEFRILSRPLERLRTKDIDLRDGESLAVNCSLRLHYLADESAGFVSEASSETIFSPRDKFLQLIRGLNPTVVTLYEEDCNTTSVDLVTRLKEAYNHEWISFDYLATYSQNGSHGRLELERAVGQKIENIIACENFHRIERLESKSQWAQRMQRLNFRALPVSEDVVAALREMVGDYAVGWGMKLDEDDVQVLSWKGHSLAFASSWVPYETPSKLA</sequence>
<dbReference type="GeneID" id="112293596"/>
<evidence type="ECO:0000256" key="2">
    <source>
        <dbReference type="ARBA" id="ARBA00023163"/>
    </source>
</evidence>
<protein>
    <submittedName>
        <fullName evidence="3 4">Uncharacterized protein</fullName>
    </submittedName>
</protein>
<dbReference type="GO" id="GO:0043565">
    <property type="term" value="F:sequence-specific DNA binding"/>
    <property type="evidence" value="ECO:0000318"/>
    <property type="project" value="GO_Central"/>
</dbReference>
<dbReference type="InterPro" id="IPR005202">
    <property type="entry name" value="TF_GRAS"/>
</dbReference>
<dbReference type="RefSeq" id="XP_024398993.1">
    <property type="nucleotide sequence ID" value="XM_024543225.2"/>
</dbReference>
<dbReference type="EnsemblPlants" id="Pp3c16_1260V3.2">
    <property type="protein sequence ID" value="Pp3c16_1260V3.2"/>
    <property type="gene ID" value="Pp3c16_1260"/>
</dbReference>
<dbReference type="Pfam" id="PF03514">
    <property type="entry name" value="GRAS"/>
    <property type="match status" value="1"/>
</dbReference>
<dbReference type="GO" id="GO:0005634">
    <property type="term" value="C:nucleus"/>
    <property type="evidence" value="ECO:0000318"/>
    <property type="project" value="GO_Central"/>
</dbReference>
<dbReference type="RefSeq" id="XP_024398992.1">
    <property type="nucleotide sequence ID" value="XM_024543224.2"/>
</dbReference>
<dbReference type="Gramene" id="Pp3c16_1260V3.1">
    <property type="protein sequence ID" value="Pp3c16_1260V3.1"/>
    <property type="gene ID" value="Pp3c16_1260"/>
</dbReference>
<evidence type="ECO:0000313" key="4">
    <source>
        <dbReference type="EnsemblPlants" id="Pp3c16_1260V3.1"/>
    </source>
</evidence>
<accession>A0A2K1J6P9</accession>
<reference evidence="3 5" key="2">
    <citation type="journal article" date="2018" name="Plant J.">
        <title>The Physcomitrella patens chromosome-scale assembly reveals moss genome structure and evolution.</title>
        <authorList>
            <person name="Lang D."/>
            <person name="Ullrich K.K."/>
            <person name="Murat F."/>
            <person name="Fuchs J."/>
            <person name="Jenkins J."/>
            <person name="Haas F.B."/>
            <person name="Piednoel M."/>
            <person name="Gundlach H."/>
            <person name="Van Bel M."/>
            <person name="Meyberg R."/>
            <person name="Vives C."/>
            <person name="Morata J."/>
            <person name="Symeonidi A."/>
            <person name="Hiss M."/>
            <person name="Muchero W."/>
            <person name="Kamisugi Y."/>
            <person name="Saleh O."/>
            <person name="Blanc G."/>
            <person name="Decker E.L."/>
            <person name="van Gessel N."/>
            <person name="Grimwood J."/>
            <person name="Hayes R.D."/>
            <person name="Graham S.W."/>
            <person name="Gunter L.E."/>
            <person name="McDaniel S.F."/>
            <person name="Hoernstein S.N.W."/>
            <person name="Larsson A."/>
            <person name="Li F.W."/>
            <person name="Perroud P.F."/>
            <person name="Phillips J."/>
            <person name="Ranjan P."/>
            <person name="Rokshar D.S."/>
            <person name="Rothfels C.J."/>
            <person name="Schneider L."/>
            <person name="Shu S."/>
            <person name="Stevenson D.W."/>
            <person name="Thummler F."/>
            <person name="Tillich M."/>
            <person name="Villarreal Aguilar J.C."/>
            <person name="Widiez T."/>
            <person name="Wong G.K."/>
            <person name="Wymore A."/>
            <person name="Zhang Y."/>
            <person name="Zimmer A.D."/>
            <person name="Quatrano R.S."/>
            <person name="Mayer K.F.X."/>
            <person name="Goodstein D."/>
            <person name="Casacuberta J.M."/>
            <person name="Vandepoele K."/>
            <person name="Reski R."/>
            <person name="Cuming A.C."/>
            <person name="Tuskan G.A."/>
            <person name="Maumus F."/>
            <person name="Salse J."/>
            <person name="Schmutz J."/>
            <person name="Rensing S.A."/>
        </authorList>
    </citation>
    <scope>NUCLEOTIDE SEQUENCE [LARGE SCALE GENOMIC DNA]</scope>
    <source>
        <strain evidence="4 5">cv. Gransden 2004</strain>
    </source>
</reference>
<dbReference type="RefSeq" id="XP_024398994.1">
    <property type="nucleotide sequence ID" value="XM_024543226.2"/>
</dbReference>
<keyword evidence="1" id="KW-0805">Transcription regulation</keyword>
<dbReference type="GO" id="GO:0006355">
    <property type="term" value="P:regulation of DNA-templated transcription"/>
    <property type="evidence" value="ECO:0000318"/>
    <property type="project" value="GO_Central"/>
</dbReference>
<dbReference type="RefSeq" id="XP_024398988.1">
    <property type="nucleotide sequence ID" value="XM_024543220.2"/>
</dbReference>
<proteinExistence type="predicted"/>
<evidence type="ECO:0000313" key="3">
    <source>
        <dbReference type="EMBL" id="PNR37199.1"/>
    </source>
</evidence>
<dbReference type="EnsemblPlants" id="Pp3c16_1260V3.1">
    <property type="protein sequence ID" value="Pp3c16_1260V3.1"/>
    <property type="gene ID" value="Pp3c16_1260"/>
</dbReference>
<dbReference type="RefSeq" id="XP_024398991.1">
    <property type="nucleotide sequence ID" value="XM_024543223.2"/>
</dbReference>
<dbReference type="RefSeq" id="XP_073395847.1">
    <property type="nucleotide sequence ID" value="XM_073539746.1"/>
</dbReference>
<dbReference type="AlphaFoldDB" id="A0A2K1J6P9"/>
<dbReference type="PANTHER" id="PTHR31636">
    <property type="entry name" value="OSJNBA0084A10.13 PROTEIN-RELATED"/>
    <property type="match status" value="1"/>
</dbReference>
<dbReference type="PaxDb" id="3218-PP1S144_114V6.1"/>
<dbReference type="EMBL" id="ABEU02000016">
    <property type="protein sequence ID" value="PNR37199.1"/>
    <property type="molecule type" value="Genomic_DNA"/>
</dbReference>
<dbReference type="GO" id="GO:0003700">
    <property type="term" value="F:DNA-binding transcription factor activity"/>
    <property type="evidence" value="ECO:0000318"/>
    <property type="project" value="GO_Central"/>
</dbReference>
<dbReference type="PROSITE" id="PS50985">
    <property type="entry name" value="GRAS"/>
    <property type="match status" value="1"/>
</dbReference>
<dbReference type="RefSeq" id="XP_073395848.1">
    <property type="nucleotide sequence ID" value="XM_073539747.1"/>
</dbReference>
<keyword evidence="5" id="KW-1185">Reference proteome</keyword>
<organism evidence="3">
    <name type="scientific">Physcomitrium patens</name>
    <name type="common">Spreading-leaved earth moss</name>
    <name type="synonym">Physcomitrella patens</name>
    <dbReference type="NCBI Taxonomy" id="3218"/>
    <lineage>
        <taxon>Eukaryota</taxon>
        <taxon>Viridiplantae</taxon>
        <taxon>Streptophyta</taxon>
        <taxon>Embryophyta</taxon>
        <taxon>Bryophyta</taxon>
        <taxon>Bryophytina</taxon>
        <taxon>Bryopsida</taxon>
        <taxon>Funariidae</taxon>
        <taxon>Funariales</taxon>
        <taxon>Funariaceae</taxon>
        <taxon>Physcomitrium</taxon>
    </lineage>
</organism>
<dbReference type="Proteomes" id="UP000006727">
    <property type="component" value="Chromosome 16"/>
</dbReference>
<dbReference type="OrthoDB" id="767511at2759"/>
<evidence type="ECO:0000313" key="5">
    <source>
        <dbReference type="Proteomes" id="UP000006727"/>
    </source>
</evidence>
<keyword evidence="2" id="KW-0804">Transcription</keyword>
<dbReference type="RefSeq" id="XP_024398989.1">
    <property type="nucleotide sequence ID" value="XM_024543221.2"/>
</dbReference>
<dbReference type="Gramene" id="Pp3c16_1260V3.2">
    <property type="protein sequence ID" value="Pp3c16_1260V3.2"/>
    <property type="gene ID" value="Pp3c16_1260"/>
</dbReference>
<evidence type="ECO:0000256" key="1">
    <source>
        <dbReference type="ARBA" id="ARBA00023015"/>
    </source>
</evidence>
<reference evidence="4" key="3">
    <citation type="submission" date="2020-12" db="UniProtKB">
        <authorList>
            <consortium name="EnsemblPlants"/>
        </authorList>
    </citation>
    <scope>IDENTIFICATION</scope>
</reference>
<reference evidence="3 5" key="1">
    <citation type="journal article" date="2008" name="Science">
        <title>The Physcomitrella genome reveals evolutionary insights into the conquest of land by plants.</title>
        <authorList>
            <person name="Rensing S."/>
            <person name="Lang D."/>
            <person name="Zimmer A."/>
            <person name="Terry A."/>
            <person name="Salamov A."/>
            <person name="Shapiro H."/>
            <person name="Nishiyama T."/>
            <person name="Perroud P.-F."/>
            <person name="Lindquist E."/>
            <person name="Kamisugi Y."/>
            <person name="Tanahashi T."/>
            <person name="Sakakibara K."/>
            <person name="Fujita T."/>
            <person name="Oishi K."/>
            <person name="Shin-I T."/>
            <person name="Kuroki Y."/>
            <person name="Toyoda A."/>
            <person name="Suzuki Y."/>
            <person name="Hashimoto A."/>
            <person name="Yamaguchi K."/>
            <person name="Sugano A."/>
            <person name="Kohara Y."/>
            <person name="Fujiyama A."/>
            <person name="Anterola A."/>
            <person name="Aoki S."/>
            <person name="Ashton N."/>
            <person name="Barbazuk W.B."/>
            <person name="Barker E."/>
            <person name="Bennetzen J."/>
            <person name="Bezanilla M."/>
            <person name="Blankenship R."/>
            <person name="Cho S.H."/>
            <person name="Dutcher S."/>
            <person name="Estelle M."/>
            <person name="Fawcett J.A."/>
            <person name="Gundlach H."/>
            <person name="Hanada K."/>
            <person name="Heyl A."/>
            <person name="Hicks K.A."/>
            <person name="Hugh J."/>
            <person name="Lohr M."/>
            <person name="Mayer K."/>
            <person name="Melkozernov A."/>
            <person name="Murata T."/>
            <person name="Nelson D."/>
            <person name="Pils B."/>
            <person name="Prigge M."/>
            <person name="Reiss B."/>
            <person name="Renner T."/>
            <person name="Rombauts S."/>
            <person name="Rushton P."/>
            <person name="Sanderfoot A."/>
            <person name="Schween G."/>
            <person name="Shiu S.-H."/>
            <person name="Stueber K."/>
            <person name="Theodoulou F.L."/>
            <person name="Tu H."/>
            <person name="Van de Peer Y."/>
            <person name="Verrier P.J."/>
            <person name="Waters E."/>
            <person name="Wood A."/>
            <person name="Yang L."/>
            <person name="Cove D."/>
            <person name="Cuming A."/>
            <person name="Hasebe M."/>
            <person name="Lucas S."/>
            <person name="Mishler D.B."/>
            <person name="Reski R."/>
            <person name="Grigoriev I."/>
            <person name="Quatrano R.S."/>
            <person name="Boore J.L."/>
        </authorList>
    </citation>
    <scope>NUCLEOTIDE SEQUENCE [LARGE SCALE GENOMIC DNA]</scope>
    <source>
        <strain evidence="4 5">cv. Gransden 2004</strain>
    </source>
</reference>